<accession>A0ABV2QHE9</accession>
<gene>
    <name evidence="2" type="ORF">ABIE13_005622</name>
</gene>
<dbReference type="Proteomes" id="UP001549320">
    <property type="component" value="Unassembled WGS sequence"/>
</dbReference>
<feature type="compositionally biased region" description="Polar residues" evidence="1">
    <location>
        <begin position="1"/>
        <end position="11"/>
    </location>
</feature>
<keyword evidence="3" id="KW-1185">Reference proteome</keyword>
<evidence type="ECO:0000256" key="1">
    <source>
        <dbReference type="SAM" id="MobiDB-lite"/>
    </source>
</evidence>
<organism evidence="2 3">
    <name type="scientific">Ottowia thiooxydans</name>
    <dbReference type="NCBI Taxonomy" id="219182"/>
    <lineage>
        <taxon>Bacteria</taxon>
        <taxon>Pseudomonadati</taxon>
        <taxon>Pseudomonadota</taxon>
        <taxon>Betaproteobacteria</taxon>
        <taxon>Burkholderiales</taxon>
        <taxon>Comamonadaceae</taxon>
        <taxon>Ottowia</taxon>
    </lineage>
</organism>
<reference evidence="2 3" key="1">
    <citation type="submission" date="2024-06" db="EMBL/GenBank/DDBJ databases">
        <title>Sorghum-associated microbial communities from plants grown in Nebraska, USA.</title>
        <authorList>
            <person name="Schachtman D."/>
        </authorList>
    </citation>
    <scope>NUCLEOTIDE SEQUENCE [LARGE SCALE GENOMIC DNA]</scope>
    <source>
        <strain evidence="2 3">2709</strain>
    </source>
</reference>
<protein>
    <submittedName>
        <fullName evidence="2">Uncharacterized protein</fullName>
    </submittedName>
</protein>
<evidence type="ECO:0000313" key="2">
    <source>
        <dbReference type="EMBL" id="MET4580481.1"/>
    </source>
</evidence>
<dbReference type="RefSeq" id="WP_354449451.1">
    <property type="nucleotide sequence ID" value="NZ_JBEPSH010000019.1"/>
</dbReference>
<feature type="region of interest" description="Disordered" evidence="1">
    <location>
        <begin position="1"/>
        <end position="106"/>
    </location>
</feature>
<dbReference type="EMBL" id="JBEPSH010000019">
    <property type="protein sequence ID" value="MET4580481.1"/>
    <property type="molecule type" value="Genomic_DNA"/>
</dbReference>
<comment type="caution">
    <text evidence="2">The sequence shown here is derived from an EMBL/GenBank/DDBJ whole genome shotgun (WGS) entry which is preliminary data.</text>
</comment>
<feature type="compositionally biased region" description="Basic and acidic residues" evidence="1">
    <location>
        <begin position="33"/>
        <end position="48"/>
    </location>
</feature>
<proteinExistence type="predicted"/>
<evidence type="ECO:0000313" key="3">
    <source>
        <dbReference type="Proteomes" id="UP001549320"/>
    </source>
</evidence>
<name>A0ABV2QHE9_9BURK</name>
<feature type="compositionally biased region" description="Basic and acidic residues" evidence="1">
    <location>
        <begin position="56"/>
        <end position="67"/>
    </location>
</feature>
<sequence>MNKPTITKTTPSPAPAERIVRAADQAQSSGRTGDADKELRLPHERDQSADSTSSRVDPRIKQAKDDIDAGQVDTDLRQAPGLDAPARKKIMAKPGSSPQSVPEDKR</sequence>